<protein>
    <submittedName>
        <fullName evidence="2">Uncharacterized protein</fullName>
    </submittedName>
</protein>
<sequence length="99" mass="11358">MIVSTKPYVLIYNDGTVQNIIKENSGKVYPSANSEYAEFDTESEMNDFIERNKLEVPEWVLNPELQIPEEMIPEPEEEGTPDLIPEETDDPDSLIQELI</sequence>
<dbReference type="HOGENOM" id="CLU_181289_0_0_10"/>
<feature type="region of interest" description="Disordered" evidence="1">
    <location>
        <begin position="69"/>
        <end position="99"/>
    </location>
</feature>
<dbReference type="EMBL" id="AGXS01000021">
    <property type="protein sequence ID" value="EIY47554.1"/>
    <property type="molecule type" value="Genomic_DNA"/>
</dbReference>
<dbReference type="Proteomes" id="UP000003089">
    <property type="component" value="Unassembled WGS sequence"/>
</dbReference>
<evidence type="ECO:0000313" key="3">
    <source>
        <dbReference type="Proteomes" id="UP000003089"/>
    </source>
</evidence>
<dbReference type="PATRIC" id="fig|997884.3.peg.3286"/>
<comment type="caution">
    <text evidence="2">The sequence shown here is derived from an EMBL/GenBank/DDBJ whole genome shotgun (WGS) entry which is preliminary data.</text>
</comment>
<reference evidence="2 3" key="1">
    <citation type="submission" date="2012-02" db="EMBL/GenBank/DDBJ databases">
        <title>The Genome Sequence of Bacteroides nordii CL02T12C05.</title>
        <authorList>
            <consortium name="The Broad Institute Genome Sequencing Platform"/>
            <person name="Earl A."/>
            <person name="Ward D."/>
            <person name="Feldgarden M."/>
            <person name="Gevers D."/>
            <person name="Zitomersky N.L."/>
            <person name="Coyne M.J."/>
            <person name="Comstock L.E."/>
            <person name="Young S.K."/>
            <person name="Zeng Q."/>
            <person name="Gargeya S."/>
            <person name="Fitzgerald M."/>
            <person name="Haas B."/>
            <person name="Abouelleil A."/>
            <person name="Alvarado L."/>
            <person name="Arachchi H.M."/>
            <person name="Berlin A."/>
            <person name="Chapman S.B."/>
            <person name="Gearin G."/>
            <person name="Goldberg J."/>
            <person name="Griggs A."/>
            <person name="Gujja S."/>
            <person name="Hansen M."/>
            <person name="Heiman D."/>
            <person name="Howarth C."/>
            <person name="Larimer J."/>
            <person name="Lui A."/>
            <person name="MacDonald P.J.P."/>
            <person name="McCowen C."/>
            <person name="Montmayeur A."/>
            <person name="Murphy C."/>
            <person name="Neiman D."/>
            <person name="Pearson M."/>
            <person name="Priest M."/>
            <person name="Roberts A."/>
            <person name="Saif S."/>
            <person name="Shea T."/>
            <person name="Sisk P."/>
            <person name="Stolte C."/>
            <person name="Sykes S."/>
            <person name="Wortman J."/>
            <person name="Nusbaum C."/>
            <person name="Birren B."/>
        </authorList>
    </citation>
    <scope>NUCLEOTIDE SEQUENCE [LARGE SCALE GENOMIC DNA]</scope>
    <source>
        <strain evidence="2 3">CL02T12C05</strain>
    </source>
</reference>
<name>I9GL73_9BACE</name>
<evidence type="ECO:0000256" key="1">
    <source>
        <dbReference type="SAM" id="MobiDB-lite"/>
    </source>
</evidence>
<dbReference type="eggNOG" id="ENOG50328XZ">
    <property type="taxonomic scope" value="Bacteria"/>
</dbReference>
<gene>
    <name evidence="2" type="ORF">HMPREF1068_03204</name>
</gene>
<feature type="compositionally biased region" description="Acidic residues" evidence="1">
    <location>
        <begin position="71"/>
        <end position="92"/>
    </location>
</feature>
<evidence type="ECO:0000313" key="2">
    <source>
        <dbReference type="EMBL" id="EIY47554.1"/>
    </source>
</evidence>
<dbReference type="STRING" id="997884.HMPREF1068_03204"/>
<dbReference type="RefSeq" id="WP_007486393.1">
    <property type="nucleotide sequence ID" value="NZ_JH724315.1"/>
</dbReference>
<accession>I9GL73</accession>
<dbReference type="AlphaFoldDB" id="I9GL73"/>
<proteinExistence type="predicted"/>
<organism evidence="2 3">
    <name type="scientific">Bacteroides nordii CL02T12C05</name>
    <dbReference type="NCBI Taxonomy" id="997884"/>
    <lineage>
        <taxon>Bacteria</taxon>
        <taxon>Pseudomonadati</taxon>
        <taxon>Bacteroidota</taxon>
        <taxon>Bacteroidia</taxon>
        <taxon>Bacteroidales</taxon>
        <taxon>Bacteroidaceae</taxon>
        <taxon>Bacteroides</taxon>
    </lineage>
</organism>
<keyword evidence="3" id="KW-1185">Reference proteome</keyword>